<comment type="similarity">
    <text evidence="2 4">Belongs to the bacterial solute-binding protein 3 family.</text>
</comment>
<dbReference type="Proteomes" id="UP000469194">
    <property type="component" value="Unassembled WGS sequence"/>
</dbReference>
<dbReference type="PANTHER" id="PTHR35936">
    <property type="entry name" value="MEMBRANE-BOUND LYTIC MUREIN TRANSGLYCOSYLASE F"/>
    <property type="match status" value="1"/>
</dbReference>
<evidence type="ECO:0000256" key="4">
    <source>
        <dbReference type="RuleBase" id="RU003744"/>
    </source>
</evidence>
<dbReference type="PROSITE" id="PS01039">
    <property type="entry name" value="SBP_BACTERIAL_3"/>
    <property type="match status" value="1"/>
</dbReference>
<dbReference type="Gene3D" id="3.40.190.10">
    <property type="entry name" value="Periplasmic binding protein-like II"/>
    <property type="match status" value="2"/>
</dbReference>
<reference evidence="7 8" key="1">
    <citation type="submission" date="2019-10" db="EMBL/GenBank/DDBJ databases">
        <title>Bifidobacterium from non-human primates.</title>
        <authorList>
            <person name="Modesto M."/>
        </authorList>
    </citation>
    <scope>NUCLEOTIDE SEQUENCE [LARGE SCALE GENOMIC DNA]</scope>
    <source>
        <strain evidence="7 8">TRE17</strain>
    </source>
</reference>
<protein>
    <submittedName>
        <fullName evidence="7">Transporter substrate-binding domain-containing protein</fullName>
    </submittedName>
</protein>
<proteinExistence type="inferred from homology"/>
<evidence type="ECO:0000256" key="3">
    <source>
        <dbReference type="ARBA" id="ARBA00022729"/>
    </source>
</evidence>
<dbReference type="EMBL" id="WHZW01000006">
    <property type="protein sequence ID" value="NEG89078.1"/>
    <property type="molecule type" value="Genomic_DNA"/>
</dbReference>
<evidence type="ECO:0000256" key="5">
    <source>
        <dbReference type="SAM" id="SignalP"/>
    </source>
</evidence>
<accession>A0A6N9Z3B1</accession>
<gene>
    <name evidence="7" type="ORF">GFD25_03450</name>
</gene>
<dbReference type="GO" id="GO:0030313">
    <property type="term" value="C:cell envelope"/>
    <property type="evidence" value="ECO:0007669"/>
    <property type="project" value="UniProtKB-SubCell"/>
</dbReference>
<dbReference type="RefSeq" id="WP_163230034.1">
    <property type="nucleotide sequence ID" value="NZ_WHZW01000006.1"/>
</dbReference>
<sequence length="279" mass="29266">MSQHHGIIRKAIALAAAAAALVSLAACGSSTSGSGSTGSSDASALEQVKSAGKIVFATEGTYAPFSYHDSSTNELTGYDVEVAKAIAKEIGVKAEFAEGSFDSLLAGVDAKKYDTVADQISATDERKQKYDFSDAYTYSYGVVVTTKDNPKGVSSFDDVKGLNAAETGTSNWNKTAQEKGATIVQVNDFGQAVEALQSGRADVTLNDGLAVLDYLKQKPDANIKIAAKSEKTPAAQLPFRKGSDDLVKAVNDAIAKLQKDGTLKSISEKYFGEDFSTAD</sequence>
<keyword evidence="8" id="KW-1185">Reference proteome</keyword>
<evidence type="ECO:0000313" key="7">
    <source>
        <dbReference type="EMBL" id="NEG89078.1"/>
    </source>
</evidence>
<dbReference type="InterPro" id="IPR001638">
    <property type="entry name" value="Solute-binding_3/MltF_N"/>
</dbReference>
<evidence type="ECO:0000259" key="6">
    <source>
        <dbReference type="SMART" id="SM00062"/>
    </source>
</evidence>
<evidence type="ECO:0000256" key="1">
    <source>
        <dbReference type="ARBA" id="ARBA00004196"/>
    </source>
</evidence>
<evidence type="ECO:0000313" key="8">
    <source>
        <dbReference type="Proteomes" id="UP000469194"/>
    </source>
</evidence>
<dbReference type="PANTHER" id="PTHR35936:SF34">
    <property type="entry name" value="ABC TRANSPORTER EXTRACELLULAR-BINDING PROTEIN YCKB-RELATED"/>
    <property type="match status" value="1"/>
</dbReference>
<feature type="domain" description="Solute-binding protein family 3/N-terminal" evidence="6">
    <location>
        <begin position="53"/>
        <end position="274"/>
    </location>
</feature>
<name>A0A6N9Z3B1_9BIFI</name>
<feature type="signal peptide" evidence="5">
    <location>
        <begin position="1"/>
        <end position="25"/>
    </location>
</feature>
<keyword evidence="3 5" id="KW-0732">Signal</keyword>
<organism evidence="7 8">
    <name type="scientific">Bifidobacterium aerophilum</name>
    <dbReference type="NCBI Taxonomy" id="1798155"/>
    <lineage>
        <taxon>Bacteria</taxon>
        <taxon>Bacillati</taxon>
        <taxon>Actinomycetota</taxon>
        <taxon>Actinomycetes</taxon>
        <taxon>Bifidobacteriales</taxon>
        <taxon>Bifidobacteriaceae</taxon>
        <taxon>Bifidobacterium</taxon>
    </lineage>
</organism>
<dbReference type="SMART" id="SM00062">
    <property type="entry name" value="PBPb"/>
    <property type="match status" value="1"/>
</dbReference>
<evidence type="ECO:0000256" key="2">
    <source>
        <dbReference type="ARBA" id="ARBA00010333"/>
    </source>
</evidence>
<dbReference type="AlphaFoldDB" id="A0A6N9Z3B1"/>
<dbReference type="SUPFAM" id="SSF53850">
    <property type="entry name" value="Periplasmic binding protein-like II"/>
    <property type="match status" value="1"/>
</dbReference>
<dbReference type="Pfam" id="PF00497">
    <property type="entry name" value="SBP_bac_3"/>
    <property type="match status" value="1"/>
</dbReference>
<dbReference type="InterPro" id="IPR018313">
    <property type="entry name" value="SBP_3_CS"/>
</dbReference>
<feature type="chain" id="PRO_5038743798" evidence="5">
    <location>
        <begin position="26"/>
        <end position="279"/>
    </location>
</feature>
<comment type="caution">
    <text evidence="7">The sequence shown here is derived from an EMBL/GenBank/DDBJ whole genome shotgun (WGS) entry which is preliminary data.</text>
</comment>
<comment type="subcellular location">
    <subcellularLocation>
        <location evidence="1">Cell envelope</location>
    </subcellularLocation>
</comment>